<keyword evidence="4 6" id="KW-1133">Transmembrane helix</keyword>
<dbReference type="InterPro" id="IPR019108">
    <property type="entry name" value="Caa3_assmbl_CtaG-rel"/>
</dbReference>
<keyword evidence="2" id="KW-1003">Cell membrane</keyword>
<evidence type="ECO:0008006" key="9">
    <source>
        <dbReference type="Google" id="ProtNLM"/>
    </source>
</evidence>
<evidence type="ECO:0000256" key="3">
    <source>
        <dbReference type="ARBA" id="ARBA00022692"/>
    </source>
</evidence>
<dbReference type="EMBL" id="JZEX01000059">
    <property type="protein sequence ID" value="KKB12759.1"/>
    <property type="molecule type" value="Genomic_DNA"/>
</dbReference>
<accession>A0A0F5FV71</accession>
<keyword evidence="8" id="KW-1185">Reference proteome</keyword>
<dbReference type="AlphaFoldDB" id="A0A0F5FV71"/>
<feature type="transmembrane region" description="Helical" evidence="6">
    <location>
        <begin position="102"/>
        <end position="122"/>
    </location>
</feature>
<dbReference type="STRING" id="443610.VE25_05760"/>
<protein>
    <recommendedName>
        <fullName evidence="9">Cytochrome C oxidase assembly protein</fullName>
    </recommendedName>
</protein>
<comment type="caution">
    <text evidence="7">The sequence shown here is derived from an EMBL/GenBank/DDBJ whole genome shotgun (WGS) entry which is preliminary data.</text>
</comment>
<evidence type="ECO:0000313" key="8">
    <source>
        <dbReference type="Proteomes" id="UP000033632"/>
    </source>
</evidence>
<dbReference type="PATRIC" id="fig|443610.3.peg.3704"/>
<organism evidence="7 8">
    <name type="scientific">Devosia geojensis</name>
    <dbReference type="NCBI Taxonomy" id="443610"/>
    <lineage>
        <taxon>Bacteria</taxon>
        <taxon>Pseudomonadati</taxon>
        <taxon>Pseudomonadota</taxon>
        <taxon>Alphaproteobacteria</taxon>
        <taxon>Hyphomicrobiales</taxon>
        <taxon>Devosiaceae</taxon>
        <taxon>Devosia</taxon>
    </lineage>
</organism>
<evidence type="ECO:0000256" key="6">
    <source>
        <dbReference type="SAM" id="Phobius"/>
    </source>
</evidence>
<evidence type="ECO:0000256" key="1">
    <source>
        <dbReference type="ARBA" id="ARBA00004651"/>
    </source>
</evidence>
<proteinExistence type="predicted"/>
<reference evidence="7 8" key="1">
    <citation type="submission" date="2015-03" db="EMBL/GenBank/DDBJ databases">
        <authorList>
            <person name="Hassan Y.I."/>
            <person name="Lepp D."/>
            <person name="Li X.-Z."/>
            <person name="Zhou T."/>
        </authorList>
    </citation>
    <scope>NUCLEOTIDE SEQUENCE [LARGE SCALE GENOMIC DNA]</scope>
    <source>
        <strain evidence="7 8">BD-c194</strain>
    </source>
</reference>
<evidence type="ECO:0000313" key="7">
    <source>
        <dbReference type="EMBL" id="KKB12759.1"/>
    </source>
</evidence>
<sequence>MDTAFGPLSLHMLQHVVVMNLIVPAAVFGLSLRGGPWLWKSWPVATACQLALLWIWHAPPALAFAMSQPLAMIAMHLSLALAALWFWMSIASAPPTGRWRAIFALIVTGKLFCLLGALLVFAPRQLFDMGGHAHHMAADGLADQQLAGLIMLTACPLSYVLIGIVISTRWFLSLEREAARNG</sequence>
<evidence type="ECO:0000256" key="2">
    <source>
        <dbReference type="ARBA" id="ARBA00022475"/>
    </source>
</evidence>
<comment type="subcellular location">
    <subcellularLocation>
        <location evidence="1">Cell membrane</location>
        <topology evidence="1">Multi-pass membrane protein</topology>
    </subcellularLocation>
</comment>
<dbReference type="GO" id="GO:0005886">
    <property type="term" value="C:plasma membrane"/>
    <property type="evidence" value="ECO:0007669"/>
    <property type="project" value="UniProtKB-SubCell"/>
</dbReference>
<feature type="transmembrane region" description="Helical" evidence="6">
    <location>
        <begin position="69"/>
        <end position="90"/>
    </location>
</feature>
<feature type="transmembrane region" description="Helical" evidence="6">
    <location>
        <begin position="12"/>
        <end position="30"/>
    </location>
</feature>
<dbReference type="Pfam" id="PF09678">
    <property type="entry name" value="Caa3_CtaG"/>
    <property type="match status" value="1"/>
</dbReference>
<evidence type="ECO:0000256" key="5">
    <source>
        <dbReference type="ARBA" id="ARBA00023136"/>
    </source>
</evidence>
<keyword evidence="5 6" id="KW-0472">Membrane</keyword>
<keyword evidence="3 6" id="KW-0812">Transmembrane</keyword>
<dbReference type="Proteomes" id="UP000033632">
    <property type="component" value="Unassembled WGS sequence"/>
</dbReference>
<feature type="transmembrane region" description="Helical" evidence="6">
    <location>
        <begin position="37"/>
        <end position="57"/>
    </location>
</feature>
<name>A0A0F5FV71_9HYPH</name>
<feature type="transmembrane region" description="Helical" evidence="6">
    <location>
        <begin position="146"/>
        <end position="172"/>
    </location>
</feature>
<gene>
    <name evidence="7" type="ORF">VE25_05760</name>
</gene>
<evidence type="ECO:0000256" key="4">
    <source>
        <dbReference type="ARBA" id="ARBA00022989"/>
    </source>
</evidence>